<organism evidence="2 3">
    <name type="scientific">Oryza meyeriana var. granulata</name>
    <dbReference type="NCBI Taxonomy" id="110450"/>
    <lineage>
        <taxon>Eukaryota</taxon>
        <taxon>Viridiplantae</taxon>
        <taxon>Streptophyta</taxon>
        <taxon>Embryophyta</taxon>
        <taxon>Tracheophyta</taxon>
        <taxon>Spermatophyta</taxon>
        <taxon>Magnoliopsida</taxon>
        <taxon>Liliopsida</taxon>
        <taxon>Poales</taxon>
        <taxon>Poaceae</taxon>
        <taxon>BOP clade</taxon>
        <taxon>Oryzoideae</taxon>
        <taxon>Oryzeae</taxon>
        <taxon>Oryzinae</taxon>
        <taxon>Oryza</taxon>
        <taxon>Oryza meyeriana</taxon>
    </lineage>
</organism>
<proteinExistence type="predicted"/>
<dbReference type="AlphaFoldDB" id="A0A6G1CLM4"/>
<feature type="region of interest" description="Disordered" evidence="1">
    <location>
        <begin position="1"/>
        <end position="25"/>
    </location>
</feature>
<dbReference type="EMBL" id="SPHZ02000009">
    <property type="protein sequence ID" value="KAF0901056.1"/>
    <property type="molecule type" value="Genomic_DNA"/>
</dbReference>
<evidence type="ECO:0000313" key="2">
    <source>
        <dbReference type="EMBL" id="KAF0901056.1"/>
    </source>
</evidence>
<evidence type="ECO:0000256" key="1">
    <source>
        <dbReference type="SAM" id="MobiDB-lite"/>
    </source>
</evidence>
<gene>
    <name evidence="2" type="ORF">E2562_037637</name>
</gene>
<comment type="caution">
    <text evidence="2">The sequence shown here is derived from an EMBL/GenBank/DDBJ whole genome shotgun (WGS) entry which is preliminary data.</text>
</comment>
<dbReference type="Proteomes" id="UP000479710">
    <property type="component" value="Unassembled WGS sequence"/>
</dbReference>
<reference evidence="2 3" key="1">
    <citation type="submission" date="2019-11" db="EMBL/GenBank/DDBJ databases">
        <title>Whole genome sequence of Oryza granulata.</title>
        <authorList>
            <person name="Li W."/>
        </authorList>
    </citation>
    <scope>NUCLEOTIDE SEQUENCE [LARGE SCALE GENOMIC DNA]</scope>
    <source>
        <strain evidence="3">cv. Menghai</strain>
        <tissue evidence="2">Leaf</tissue>
    </source>
</reference>
<evidence type="ECO:0000313" key="3">
    <source>
        <dbReference type="Proteomes" id="UP000479710"/>
    </source>
</evidence>
<name>A0A6G1CLM4_9ORYZ</name>
<protein>
    <submittedName>
        <fullName evidence="2">Uncharacterized protein</fullName>
    </submittedName>
</protein>
<accession>A0A6G1CLM4</accession>
<sequence length="76" mass="7580">MNGSDDPDGAHGGGPPATSPWSDAGRCAVDDVTRTCTVGTRVAAAVAAVARGPQLPGVSPETPAGRPAFGWRHPMS</sequence>
<feature type="region of interest" description="Disordered" evidence="1">
    <location>
        <begin position="53"/>
        <end position="76"/>
    </location>
</feature>
<keyword evidence="3" id="KW-1185">Reference proteome</keyword>